<feature type="domain" description="Metallo-beta-lactamase" evidence="1">
    <location>
        <begin position="76"/>
        <end position="272"/>
    </location>
</feature>
<keyword evidence="3" id="KW-1185">Reference proteome</keyword>
<gene>
    <name evidence="2" type="ORF">H8710_01620</name>
</gene>
<dbReference type="EMBL" id="JACRSV010000001">
    <property type="protein sequence ID" value="MBC8558760.1"/>
    <property type="molecule type" value="Genomic_DNA"/>
</dbReference>
<accession>A0A926E3C3</accession>
<dbReference type="CDD" id="cd07731">
    <property type="entry name" value="ComA-like_MBL-fold"/>
    <property type="match status" value="1"/>
</dbReference>
<reference evidence="2" key="1">
    <citation type="submission" date="2020-08" db="EMBL/GenBank/DDBJ databases">
        <title>Genome public.</title>
        <authorList>
            <person name="Liu C."/>
            <person name="Sun Q."/>
        </authorList>
    </citation>
    <scope>NUCLEOTIDE SEQUENCE</scope>
    <source>
        <strain evidence="2">NSJ-33</strain>
    </source>
</reference>
<dbReference type="SUPFAM" id="SSF56281">
    <property type="entry name" value="Metallo-hydrolase/oxidoreductase"/>
    <property type="match status" value="1"/>
</dbReference>
<dbReference type="SMART" id="SM00849">
    <property type="entry name" value="Lactamase_B"/>
    <property type="match status" value="1"/>
</dbReference>
<dbReference type="RefSeq" id="WP_249293644.1">
    <property type="nucleotide sequence ID" value="NZ_JACRSV010000001.1"/>
</dbReference>
<sequence length="318" mass="34032">MAKKKRRKQKQKVNWSVVIAAAILLSAFTVVTLFNGKDWSKWLPDGDSLPPGIFTGSSLSDVPDADVLVHYIDVGQGDSMLIQAGDANILIDAGENDMAGEVVAYLNSVGVDTLDMVVGSHPHSDHIGGMDVVIDTFDVKQVIMGDVPKAIIPTTRTYTDVLKTVKNKGLTVTLAHAGDSYEIGGGTLSVLGPVETYYDLNSTSLVMKFTYGDVSFLFTGDQEADAEKELVASGADVSATVLKLGHHGSSTSSSEEFLDAVGAECYVIQVGEGNKYNHPHAEIREKLKKTGKPVYRTDLNGDIVIATDGKTFDVYTGK</sequence>
<name>A0A926E3C3_9FIRM</name>
<dbReference type="InterPro" id="IPR052159">
    <property type="entry name" value="Competence_DNA_uptake"/>
</dbReference>
<dbReference type="Proteomes" id="UP000610760">
    <property type="component" value="Unassembled WGS sequence"/>
</dbReference>
<dbReference type="PANTHER" id="PTHR30619:SF7">
    <property type="entry name" value="BETA-LACTAMASE DOMAIN PROTEIN"/>
    <property type="match status" value="1"/>
</dbReference>
<evidence type="ECO:0000313" key="2">
    <source>
        <dbReference type="EMBL" id="MBC8558760.1"/>
    </source>
</evidence>
<evidence type="ECO:0000313" key="3">
    <source>
        <dbReference type="Proteomes" id="UP000610760"/>
    </source>
</evidence>
<dbReference type="AlphaFoldDB" id="A0A926E3C3"/>
<comment type="caution">
    <text evidence="2">The sequence shown here is derived from an EMBL/GenBank/DDBJ whole genome shotgun (WGS) entry which is preliminary data.</text>
</comment>
<organism evidence="2 3">
    <name type="scientific">Fumia xinanensis</name>
    <dbReference type="NCBI Taxonomy" id="2763659"/>
    <lineage>
        <taxon>Bacteria</taxon>
        <taxon>Bacillati</taxon>
        <taxon>Bacillota</taxon>
        <taxon>Clostridia</taxon>
        <taxon>Eubacteriales</taxon>
        <taxon>Oscillospiraceae</taxon>
        <taxon>Fumia</taxon>
    </lineage>
</organism>
<dbReference type="PANTHER" id="PTHR30619">
    <property type="entry name" value="DNA INTERNALIZATION/COMPETENCE PROTEIN COMEC/REC2"/>
    <property type="match status" value="1"/>
</dbReference>
<dbReference type="InterPro" id="IPR035681">
    <property type="entry name" value="ComA-like_MBL"/>
</dbReference>
<dbReference type="InterPro" id="IPR001279">
    <property type="entry name" value="Metallo-B-lactamas"/>
</dbReference>
<dbReference type="Gene3D" id="3.60.15.10">
    <property type="entry name" value="Ribonuclease Z/Hydroxyacylglutathione hydrolase-like"/>
    <property type="match status" value="1"/>
</dbReference>
<dbReference type="Pfam" id="PF00753">
    <property type="entry name" value="Lactamase_B"/>
    <property type="match status" value="1"/>
</dbReference>
<proteinExistence type="predicted"/>
<protein>
    <submittedName>
        <fullName evidence="2">MBL fold metallo-hydrolase</fullName>
    </submittedName>
</protein>
<evidence type="ECO:0000259" key="1">
    <source>
        <dbReference type="SMART" id="SM00849"/>
    </source>
</evidence>
<dbReference type="InterPro" id="IPR036866">
    <property type="entry name" value="RibonucZ/Hydroxyglut_hydro"/>
</dbReference>